<feature type="region of interest" description="Disordered" evidence="2">
    <location>
        <begin position="313"/>
        <end position="333"/>
    </location>
</feature>
<feature type="region of interest" description="Disordered" evidence="2">
    <location>
        <begin position="354"/>
        <end position="430"/>
    </location>
</feature>
<dbReference type="PANTHER" id="PTHR47783">
    <property type="entry name" value="ZN(II)2CYS6 TRANSCRIPTION FACTOR (EUROFUNG)-RELATED"/>
    <property type="match status" value="1"/>
</dbReference>
<keyword evidence="1" id="KW-0539">Nucleus</keyword>
<feature type="compositionally biased region" description="Basic and acidic residues" evidence="2">
    <location>
        <begin position="72"/>
        <end position="90"/>
    </location>
</feature>
<feature type="compositionally biased region" description="Low complexity" evidence="2">
    <location>
        <begin position="318"/>
        <end position="333"/>
    </location>
</feature>
<organism evidence="4 5">
    <name type="scientific">Neohortaea acidophila</name>
    <dbReference type="NCBI Taxonomy" id="245834"/>
    <lineage>
        <taxon>Eukaryota</taxon>
        <taxon>Fungi</taxon>
        <taxon>Dikarya</taxon>
        <taxon>Ascomycota</taxon>
        <taxon>Pezizomycotina</taxon>
        <taxon>Dothideomycetes</taxon>
        <taxon>Dothideomycetidae</taxon>
        <taxon>Mycosphaerellales</taxon>
        <taxon>Teratosphaeriaceae</taxon>
        <taxon>Neohortaea</taxon>
    </lineage>
</organism>
<gene>
    <name evidence="4" type="ORF">BDY17DRAFT_295097</name>
</gene>
<dbReference type="PROSITE" id="PS50048">
    <property type="entry name" value="ZN2_CY6_FUNGAL_2"/>
    <property type="match status" value="1"/>
</dbReference>
<dbReference type="SMART" id="SM00066">
    <property type="entry name" value="GAL4"/>
    <property type="match status" value="1"/>
</dbReference>
<accession>A0A6A6PWK2</accession>
<dbReference type="CDD" id="cd00067">
    <property type="entry name" value="GAL4"/>
    <property type="match status" value="1"/>
</dbReference>
<evidence type="ECO:0000256" key="1">
    <source>
        <dbReference type="ARBA" id="ARBA00023242"/>
    </source>
</evidence>
<evidence type="ECO:0000313" key="5">
    <source>
        <dbReference type="Proteomes" id="UP000799767"/>
    </source>
</evidence>
<dbReference type="GeneID" id="54474247"/>
<dbReference type="PROSITE" id="PS00463">
    <property type="entry name" value="ZN2_CY6_FUNGAL_1"/>
    <property type="match status" value="1"/>
</dbReference>
<reference evidence="4" key="1">
    <citation type="journal article" date="2020" name="Stud. Mycol.">
        <title>101 Dothideomycetes genomes: a test case for predicting lifestyles and emergence of pathogens.</title>
        <authorList>
            <person name="Haridas S."/>
            <person name="Albert R."/>
            <person name="Binder M."/>
            <person name="Bloem J."/>
            <person name="Labutti K."/>
            <person name="Salamov A."/>
            <person name="Andreopoulos B."/>
            <person name="Baker S."/>
            <person name="Barry K."/>
            <person name="Bills G."/>
            <person name="Bluhm B."/>
            <person name="Cannon C."/>
            <person name="Castanera R."/>
            <person name="Culley D."/>
            <person name="Daum C."/>
            <person name="Ezra D."/>
            <person name="Gonzalez J."/>
            <person name="Henrissat B."/>
            <person name="Kuo A."/>
            <person name="Liang C."/>
            <person name="Lipzen A."/>
            <person name="Lutzoni F."/>
            <person name="Magnuson J."/>
            <person name="Mondo S."/>
            <person name="Nolan M."/>
            <person name="Ohm R."/>
            <person name="Pangilinan J."/>
            <person name="Park H.-J."/>
            <person name="Ramirez L."/>
            <person name="Alfaro M."/>
            <person name="Sun H."/>
            <person name="Tritt A."/>
            <person name="Yoshinaga Y."/>
            <person name="Zwiers L.-H."/>
            <person name="Turgeon B."/>
            <person name="Goodwin S."/>
            <person name="Spatafora J."/>
            <person name="Crous P."/>
            <person name="Grigoriev I."/>
        </authorList>
    </citation>
    <scope>NUCLEOTIDE SEQUENCE</scope>
    <source>
        <strain evidence="4">CBS 113389</strain>
    </source>
</reference>
<dbReference type="PANTHER" id="PTHR47783:SF1">
    <property type="entry name" value="ZN(II)2CYS6 TRANSCRIPTION FACTOR (EUROFUNG)"/>
    <property type="match status" value="1"/>
</dbReference>
<protein>
    <recommendedName>
        <fullName evidence="3">Zn(2)-C6 fungal-type domain-containing protein</fullName>
    </recommendedName>
</protein>
<dbReference type="EMBL" id="MU001634">
    <property type="protein sequence ID" value="KAF2484146.1"/>
    <property type="molecule type" value="Genomic_DNA"/>
</dbReference>
<dbReference type="GO" id="GO:0000981">
    <property type="term" value="F:DNA-binding transcription factor activity, RNA polymerase II-specific"/>
    <property type="evidence" value="ECO:0007669"/>
    <property type="project" value="InterPro"/>
</dbReference>
<dbReference type="Proteomes" id="UP000799767">
    <property type="component" value="Unassembled WGS sequence"/>
</dbReference>
<feature type="domain" description="Zn(2)-C6 fungal-type" evidence="3">
    <location>
        <begin position="32"/>
        <end position="59"/>
    </location>
</feature>
<dbReference type="Pfam" id="PF00172">
    <property type="entry name" value="Zn_clus"/>
    <property type="match status" value="1"/>
</dbReference>
<proteinExistence type="predicted"/>
<dbReference type="RefSeq" id="XP_033590716.1">
    <property type="nucleotide sequence ID" value="XM_033733245.1"/>
</dbReference>
<evidence type="ECO:0000313" key="4">
    <source>
        <dbReference type="EMBL" id="KAF2484146.1"/>
    </source>
</evidence>
<feature type="compositionally biased region" description="Polar residues" evidence="2">
    <location>
        <begin position="382"/>
        <end position="399"/>
    </location>
</feature>
<keyword evidence="5" id="KW-1185">Reference proteome</keyword>
<name>A0A6A6PWK2_9PEZI</name>
<dbReference type="InterPro" id="IPR001138">
    <property type="entry name" value="Zn2Cys6_DnaBD"/>
</dbReference>
<dbReference type="InterPro" id="IPR036864">
    <property type="entry name" value="Zn2-C6_fun-type_DNA-bd_sf"/>
</dbReference>
<evidence type="ECO:0000256" key="2">
    <source>
        <dbReference type="SAM" id="MobiDB-lite"/>
    </source>
</evidence>
<sequence length="430" mass="46807">MPDPEVDGSVRSYQFVSDPEYKENLSGRVRAACITCRRKKIRCSGEVPCQTCKERGVVCEGLTQRKRPHKGTIKDSRKARDASAHSRQDSSKAWSTGNGRKSSGDTMSDEGTGNEDPSRHSSRRPSVNLEKLHALAGDSGYASGKQSSPGNSSPALAATHMRTFSQSGPTSFNEPHAPNHVRMRTLDWAGPARSRLQSYIGELSPVTQPLASISLNGSTDWSEARDRMDWWSSDSNNEDNSNKLLSAARMLEAQAQSLRQLASEQNGDAEGDTRRRTVVLPLTSEDRNVAQDTFQYYSQSAFDDLALLSDRPHGAGTGLTPRTGLTPGTGLTPYATDNNTSYFDIPFEYGKHLSPTQVPVSMPSDPTRDTHASKASDAWPNYATSRSSVQQGLDTSASGTAGLAKSWTFPPPTGSDAPRRSFDQHAPWPR</sequence>
<evidence type="ECO:0000259" key="3">
    <source>
        <dbReference type="PROSITE" id="PS50048"/>
    </source>
</evidence>
<feature type="compositionally biased region" description="Polar residues" evidence="2">
    <location>
        <begin position="91"/>
        <end position="111"/>
    </location>
</feature>
<feature type="region of interest" description="Disordered" evidence="2">
    <location>
        <begin position="58"/>
        <end position="126"/>
    </location>
</feature>
<dbReference type="AlphaFoldDB" id="A0A6A6PWK2"/>
<dbReference type="SUPFAM" id="SSF57701">
    <property type="entry name" value="Zn2/Cys6 DNA-binding domain"/>
    <property type="match status" value="1"/>
</dbReference>
<dbReference type="OrthoDB" id="10261408at2759"/>
<dbReference type="GO" id="GO:0008270">
    <property type="term" value="F:zinc ion binding"/>
    <property type="evidence" value="ECO:0007669"/>
    <property type="project" value="InterPro"/>
</dbReference>
<dbReference type="Gene3D" id="4.10.240.10">
    <property type="entry name" value="Zn(2)-C6 fungal-type DNA-binding domain"/>
    <property type="match status" value="1"/>
</dbReference>